<organism evidence="1 2">
    <name type="scientific">Streptomyces katrae</name>
    <dbReference type="NCBI Taxonomy" id="68223"/>
    <lineage>
        <taxon>Bacteria</taxon>
        <taxon>Bacillati</taxon>
        <taxon>Actinomycetota</taxon>
        <taxon>Actinomycetes</taxon>
        <taxon>Kitasatosporales</taxon>
        <taxon>Streptomycetaceae</taxon>
        <taxon>Streptomyces</taxon>
    </lineage>
</organism>
<dbReference type="OrthoDB" id="4218098at2"/>
<evidence type="ECO:0000313" key="1">
    <source>
        <dbReference type="EMBL" id="KJY37144.1"/>
    </source>
</evidence>
<reference evidence="1 2" key="1">
    <citation type="submission" date="2015-02" db="EMBL/GenBank/DDBJ databases">
        <authorList>
            <person name="Ju K.-S."/>
            <person name="Doroghazi J.R."/>
            <person name="Metcalf W."/>
        </authorList>
    </citation>
    <scope>NUCLEOTIDE SEQUENCE [LARGE SCALE GENOMIC DNA]</scope>
    <source>
        <strain evidence="1 2">NRRL ISP-5550</strain>
    </source>
</reference>
<comment type="caution">
    <text evidence="1">The sequence shown here is derived from an EMBL/GenBank/DDBJ whole genome shotgun (WGS) entry which is preliminary data.</text>
</comment>
<proteinExistence type="predicted"/>
<name>A0A0F4JTI6_9ACTN</name>
<dbReference type="InterPro" id="IPR045729">
    <property type="entry name" value="DUF6083"/>
</dbReference>
<sequence>MSANSERGGRPEFGPCDGCGLMVEFREVIDQQHDVALQPGEFPSQRLPQRARWHLASGIAWPGENETAWCRLDHDLICPAAEEPEERVLRNLQSRLAVRARLAWDRRSDGR</sequence>
<dbReference type="AlphaFoldDB" id="A0A0F4JTI6"/>
<dbReference type="RefSeq" id="WP_045946389.1">
    <property type="nucleotide sequence ID" value="NZ_JZWV01000118.1"/>
</dbReference>
<evidence type="ECO:0000313" key="2">
    <source>
        <dbReference type="Proteomes" id="UP000033551"/>
    </source>
</evidence>
<dbReference type="PATRIC" id="fig|68223.7.peg.3185"/>
<dbReference type="Pfam" id="PF19561">
    <property type="entry name" value="DUF6083"/>
    <property type="match status" value="1"/>
</dbReference>
<dbReference type="EMBL" id="JZWV01000118">
    <property type="protein sequence ID" value="KJY37144.1"/>
    <property type="molecule type" value="Genomic_DNA"/>
</dbReference>
<protein>
    <submittedName>
        <fullName evidence="1">Uncharacterized protein</fullName>
    </submittedName>
</protein>
<keyword evidence="2" id="KW-1185">Reference proteome</keyword>
<dbReference type="Proteomes" id="UP000033551">
    <property type="component" value="Unassembled WGS sequence"/>
</dbReference>
<accession>A0A0F4JTI6</accession>
<gene>
    <name evidence="1" type="ORF">VR44_06380</name>
</gene>